<reference evidence="2 3" key="1">
    <citation type="journal article" date="2011" name="Science">
        <title>The Selaginella genome identifies genetic changes associated with the evolution of vascular plants.</title>
        <authorList>
            <person name="Banks J.A."/>
            <person name="Nishiyama T."/>
            <person name="Hasebe M."/>
            <person name="Bowman J.L."/>
            <person name="Gribskov M."/>
            <person name="dePamphilis C."/>
            <person name="Albert V.A."/>
            <person name="Aono N."/>
            <person name="Aoyama T."/>
            <person name="Ambrose B.A."/>
            <person name="Ashton N.W."/>
            <person name="Axtell M.J."/>
            <person name="Barker E."/>
            <person name="Barker M.S."/>
            <person name="Bennetzen J.L."/>
            <person name="Bonawitz N.D."/>
            <person name="Chapple C."/>
            <person name="Cheng C."/>
            <person name="Correa L.G."/>
            <person name="Dacre M."/>
            <person name="DeBarry J."/>
            <person name="Dreyer I."/>
            <person name="Elias M."/>
            <person name="Engstrom E.M."/>
            <person name="Estelle M."/>
            <person name="Feng L."/>
            <person name="Finet C."/>
            <person name="Floyd S.K."/>
            <person name="Frommer W.B."/>
            <person name="Fujita T."/>
            <person name="Gramzow L."/>
            <person name="Gutensohn M."/>
            <person name="Harholt J."/>
            <person name="Hattori M."/>
            <person name="Heyl A."/>
            <person name="Hirai T."/>
            <person name="Hiwatashi Y."/>
            <person name="Ishikawa M."/>
            <person name="Iwata M."/>
            <person name="Karol K.G."/>
            <person name="Koehler B."/>
            <person name="Kolukisaoglu U."/>
            <person name="Kubo M."/>
            <person name="Kurata T."/>
            <person name="Lalonde S."/>
            <person name="Li K."/>
            <person name="Li Y."/>
            <person name="Litt A."/>
            <person name="Lyons E."/>
            <person name="Manning G."/>
            <person name="Maruyama T."/>
            <person name="Michael T.P."/>
            <person name="Mikami K."/>
            <person name="Miyazaki S."/>
            <person name="Morinaga S."/>
            <person name="Murata T."/>
            <person name="Mueller-Roeber B."/>
            <person name="Nelson D.R."/>
            <person name="Obara M."/>
            <person name="Oguri Y."/>
            <person name="Olmstead R.G."/>
            <person name="Onodera N."/>
            <person name="Petersen B.L."/>
            <person name="Pils B."/>
            <person name="Prigge M."/>
            <person name="Rensing S.A."/>
            <person name="Riano-Pachon D.M."/>
            <person name="Roberts A.W."/>
            <person name="Sato Y."/>
            <person name="Scheller H.V."/>
            <person name="Schulz B."/>
            <person name="Schulz C."/>
            <person name="Shakirov E.V."/>
            <person name="Shibagaki N."/>
            <person name="Shinohara N."/>
            <person name="Shippen D.E."/>
            <person name="Soerensen I."/>
            <person name="Sotooka R."/>
            <person name="Sugimoto N."/>
            <person name="Sugita M."/>
            <person name="Sumikawa N."/>
            <person name="Tanurdzic M."/>
            <person name="Theissen G."/>
            <person name="Ulvskov P."/>
            <person name="Wakazuki S."/>
            <person name="Weng J.K."/>
            <person name="Willats W.W."/>
            <person name="Wipf D."/>
            <person name="Wolf P.G."/>
            <person name="Yang L."/>
            <person name="Zimmer A.D."/>
            <person name="Zhu Q."/>
            <person name="Mitros T."/>
            <person name="Hellsten U."/>
            <person name="Loque D."/>
            <person name="Otillar R."/>
            <person name="Salamov A."/>
            <person name="Schmutz J."/>
            <person name="Shapiro H."/>
            <person name="Lindquist E."/>
            <person name="Lucas S."/>
            <person name="Rokhsar D."/>
            <person name="Grigoriev I.V."/>
        </authorList>
    </citation>
    <scope>NUCLEOTIDE SEQUENCE [LARGE SCALE GENOMIC DNA]</scope>
</reference>
<dbReference type="OMA" id="DYIRWIM"/>
<dbReference type="FunFam" id="1.10.8.60:FF:000030">
    <property type="entry name" value="replication factor C subunit 3"/>
    <property type="match status" value="1"/>
</dbReference>
<dbReference type="InterPro" id="IPR050238">
    <property type="entry name" value="DNA_Rep/Repair_Clamp_Loader"/>
</dbReference>
<proteinExistence type="predicted"/>
<dbReference type="AlphaFoldDB" id="D8SK14"/>
<dbReference type="Gene3D" id="1.10.8.60">
    <property type="match status" value="1"/>
</dbReference>
<gene>
    <name evidence="2" type="ORF">SELMODRAFT_119010</name>
</gene>
<dbReference type="GO" id="GO:0006260">
    <property type="term" value="P:DNA replication"/>
    <property type="evidence" value="ECO:0007669"/>
    <property type="project" value="UniProtKB-KW"/>
</dbReference>
<dbReference type="eggNOG" id="KOG2035">
    <property type="taxonomic scope" value="Eukaryota"/>
</dbReference>
<keyword evidence="1" id="KW-0235">DNA replication</keyword>
<dbReference type="PANTHER" id="PTHR11669">
    <property type="entry name" value="REPLICATION FACTOR C / DNA POLYMERASE III GAMMA-TAU SUBUNIT"/>
    <property type="match status" value="1"/>
</dbReference>
<dbReference type="KEGG" id="smo:SELMODRAFT_119010"/>
<organism evidence="3">
    <name type="scientific">Selaginella moellendorffii</name>
    <name type="common">Spikemoss</name>
    <dbReference type="NCBI Taxonomy" id="88036"/>
    <lineage>
        <taxon>Eukaryota</taxon>
        <taxon>Viridiplantae</taxon>
        <taxon>Streptophyta</taxon>
        <taxon>Embryophyta</taxon>
        <taxon>Tracheophyta</taxon>
        <taxon>Lycopodiopsida</taxon>
        <taxon>Selaginellales</taxon>
        <taxon>Selaginellaceae</taxon>
        <taxon>Selaginella</taxon>
    </lineage>
</organism>
<dbReference type="PANTHER" id="PTHR11669:SF1">
    <property type="entry name" value="REPLICATION FACTOR C SUBUNIT 3"/>
    <property type="match status" value="1"/>
</dbReference>
<evidence type="ECO:0000313" key="2">
    <source>
        <dbReference type="EMBL" id="EFJ15256.1"/>
    </source>
</evidence>
<dbReference type="STRING" id="88036.D8SK14"/>
<evidence type="ECO:0000256" key="1">
    <source>
        <dbReference type="ARBA" id="ARBA00022705"/>
    </source>
</evidence>
<sequence length="260" mass="29824">LWVNKHRPESLSSFVINCRQAHDLKQLISAGHCHHLLFEGPPGCGKKSLIMALLRDAFGISAWLGTKVSLPITSSAHHVELNLLHVGVYLRPVLTTLLKEMKVACTAYDNDSYIRSYKVLVLHDADKVSAEAQQHIRWLMDRYSDYCKFMLLCCSQPSKLSDSVRLRCIVVDVHNPTVDDVVQVLYFVAKRENLDLQEHFALRIAKASKNFRQAVLSLEACKLKQYPFDENQVIAIEWEDDIVSMARDIIDEQNPRRYYL</sequence>
<name>D8SK14_SELML</name>
<dbReference type="EMBL" id="GL377624">
    <property type="protein sequence ID" value="EFJ15256.1"/>
    <property type="molecule type" value="Genomic_DNA"/>
</dbReference>
<protein>
    <recommendedName>
        <fullName evidence="4">ATPase AAA-type core domain-containing protein</fullName>
    </recommendedName>
</protein>
<dbReference type="HOGENOM" id="CLU_042324_5_1_1"/>
<feature type="non-terminal residue" evidence="2">
    <location>
        <position position="1"/>
    </location>
</feature>
<dbReference type="InterPro" id="IPR027417">
    <property type="entry name" value="P-loop_NTPase"/>
</dbReference>
<dbReference type="Pfam" id="PF21960">
    <property type="entry name" value="RCF1-5-like_lid"/>
    <property type="match status" value="1"/>
</dbReference>
<dbReference type="InParanoid" id="D8SK14"/>
<evidence type="ECO:0000313" key="3">
    <source>
        <dbReference type="Proteomes" id="UP000001514"/>
    </source>
</evidence>
<dbReference type="SUPFAM" id="SSF52540">
    <property type="entry name" value="P-loop containing nucleoside triphosphate hydrolases"/>
    <property type="match status" value="1"/>
</dbReference>
<evidence type="ECO:0008006" key="4">
    <source>
        <dbReference type="Google" id="ProtNLM"/>
    </source>
</evidence>
<keyword evidence="3" id="KW-1185">Reference proteome</keyword>
<dbReference type="Proteomes" id="UP000001514">
    <property type="component" value="Unassembled WGS sequence"/>
</dbReference>
<accession>D8SK14</accession>
<dbReference type="Gene3D" id="3.40.50.300">
    <property type="entry name" value="P-loop containing nucleotide triphosphate hydrolases"/>
    <property type="match status" value="1"/>
</dbReference>